<feature type="chain" id="PRO_5015577687" evidence="1">
    <location>
        <begin position="26"/>
        <end position="340"/>
    </location>
</feature>
<dbReference type="Proteomes" id="UP000238220">
    <property type="component" value="Unassembled WGS sequence"/>
</dbReference>
<dbReference type="OrthoDB" id="5724113at2"/>
<dbReference type="AlphaFoldDB" id="A0A2S5TFL0"/>
<reference evidence="2 3" key="1">
    <citation type="submission" date="2018-02" db="EMBL/GenBank/DDBJ databases">
        <title>Genome sequencing of Solimonas sp. HR-BB.</title>
        <authorList>
            <person name="Lee Y."/>
            <person name="Jeon C.O."/>
        </authorList>
    </citation>
    <scope>NUCLEOTIDE SEQUENCE [LARGE SCALE GENOMIC DNA]</scope>
    <source>
        <strain evidence="2 3">HR-BB</strain>
    </source>
</reference>
<evidence type="ECO:0000313" key="3">
    <source>
        <dbReference type="Proteomes" id="UP000238220"/>
    </source>
</evidence>
<dbReference type="InterPro" id="IPR053228">
    <property type="entry name" value="Stereospecific_Lipase"/>
</dbReference>
<feature type="signal peptide" evidence="1">
    <location>
        <begin position="1"/>
        <end position="25"/>
    </location>
</feature>
<dbReference type="InterPro" id="IPR029058">
    <property type="entry name" value="AB_hydrolase_fold"/>
</dbReference>
<comment type="caution">
    <text evidence="2">The sequence shown here is derived from an EMBL/GenBank/DDBJ whole genome shotgun (WGS) entry which is preliminary data.</text>
</comment>
<dbReference type="Pfam" id="PF01674">
    <property type="entry name" value="Lipase_2"/>
    <property type="match status" value="1"/>
</dbReference>
<dbReference type="EMBL" id="PSNW01000006">
    <property type="protein sequence ID" value="PPE73722.1"/>
    <property type="molecule type" value="Genomic_DNA"/>
</dbReference>
<dbReference type="InterPro" id="IPR002918">
    <property type="entry name" value="Lipase_EstA/Esterase_EstB"/>
</dbReference>
<evidence type="ECO:0000256" key="1">
    <source>
        <dbReference type="SAM" id="SignalP"/>
    </source>
</evidence>
<dbReference type="GO" id="GO:0016787">
    <property type="term" value="F:hydrolase activity"/>
    <property type="evidence" value="ECO:0007669"/>
    <property type="project" value="InterPro"/>
</dbReference>
<protein>
    <submittedName>
        <fullName evidence="2">Lipase</fullName>
    </submittedName>
</protein>
<dbReference type="Gene3D" id="3.40.50.1820">
    <property type="entry name" value="alpha/beta hydrolase"/>
    <property type="match status" value="1"/>
</dbReference>
<dbReference type="PROSITE" id="PS51257">
    <property type="entry name" value="PROKAR_LIPOPROTEIN"/>
    <property type="match status" value="1"/>
</dbReference>
<organism evidence="2 3">
    <name type="scientific">Solimonas fluminis</name>
    <dbReference type="NCBI Taxonomy" id="2086571"/>
    <lineage>
        <taxon>Bacteria</taxon>
        <taxon>Pseudomonadati</taxon>
        <taxon>Pseudomonadota</taxon>
        <taxon>Gammaproteobacteria</taxon>
        <taxon>Nevskiales</taxon>
        <taxon>Nevskiaceae</taxon>
        <taxon>Solimonas</taxon>
    </lineage>
</organism>
<dbReference type="PANTHER" id="PTHR37574">
    <property type="entry name" value="LIPASE B"/>
    <property type="match status" value="1"/>
</dbReference>
<accession>A0A2S5TFL0</accession>
<evidence type="ECO:0000313" key="2">
    <source>
        <dbReference type="EMBL" id="PPE73722.1"/>
    </source>
</evidence>
<keyword evidence="3" id="KW-1185">Reference proteome</keyword>
<dbReference type="SUPFAM" id="SSF53474">
    <property type="entry name" value="alpha/beta-Hydrolases"/>
    <property type="match status" value="1"/>
</dbReference>
<dbReference type="PANTHER" id="PTHR37574:SF1">
    <property type="entry name" value="LIPASE B"/>
    <property type="match status" value="1"/>
</dbReference>
<dbReference type="GO" id="GO:0016042">
    <property type="term" value="P:lipid catabolic process"/>
    <property type="evidence" value="ECO:0007669"/>
    <property type="project" value="InterPro"/>
</dbReference>
<name>A0A2S5TFL0_9GAMM</name>
<proteinExistence type="predicted"/>
<keyword evidence="1" id="KW-0732">Signal</keyword>
<sequence length="340" mass="36024">MTIRPATLAAFAAALLLSACTGSDAPAGADAVPGEPALQTDPAKLAAGLDCTGFSHPDKPAVLLVHGTFTAGFEQYEWTYKPLLVDRGYDVCTVTYPDRGLGDMQVSAEYVVYALREMRARSGRKVAVIGHSQGVAVPRWAIKWWPSARNAVDDFVMQAGPNYGISIAALGQLPLLPALVGLPEVFYQFDGNSAFMQATNRGDQTPGDISYTAMYSQFDELVRPVETAAIEPGQDNPKVTNILIQDICPGRIVEHATIGLVDAVAFELALDAIAHPGPADVERAGGASLCGLLPVVPNLVIPSLPDLLTGLITIAMREPGNGLPGLHLARAEPELRAYAR</sequence>
<dbReference type="RefSeq" id="WP_104230783.1">
    <property type="nucleotide sequence ID" value="NZ_PSNW01000006.1"/>
</dbReference>
<gene>
    <name evidence="2" type="ORF">C3942_13090</name>
</gene>